<dbReference type="PROSITE" id="PS51257">
    <property type="entry name" value="PROKAR_LIPOPROTEIN"/>
    <property type="match status" value="1"/>
</dbReference>
<dbReference type="RefSeq" id="WP_382405305.1">
    <property type="nucleotide sequence ID" value="NZ_JBHSGU010000001.1"/>
</dbReference>
<dbReference type="PANTHER" id="PTHR33361:SF16">
    <property type="entry name" value="DUF885 DOMAIN-CONTAINING PROTEIN"/>
    <property type="match status" value="1"/>
</dbReference>
<dbReference type="Pfam" id="PF05960">
    <property type="entry name" value="DUF885"/>
    <property type="match status" value="1"/>
</dbReference>
<dbReference type="EMBL" id="JBHSGU010000001">
    <property type="protein sequence ID" value="MFC4698683.1"/>
    <property type="molecule type" value="Genomic_DNA"/>
</dbReference>
<proteinExistence type="predicted"/>
<sequence>MRKTLIALATLSALASLTACSDAPQSSANTNQAASTSESTPTAAVQTESQRLNAWFEQKYEYELLKSPIMLTYLGRTEHQDSFGDLSMQAYKEGIERTKANLAELKTEFNYDALDENTQIAYDYWVYQSEQEIKADEFAENSYIFDQMTAVHSSFPQILIALHDASTERGIEDYLLRISATGEALDQLIEASKHNASKGVRPPYFAFDAVINESRKIISGAPFDEGDDSAIWADAKSKLANLVEQGIYTQEQADSMLESIKSALLFDFKPGYERLIAWQLEDQPNATEQALGAGELPNGQAYYNERLANQTTTTLNADEVHEIGLKEVARLRGEMESIKTEFGFEGTLAEFFVFLRDTKDDERLYYPNTEEGRQGYIDDATAAINRIKAVLPEYFGILPKADMVVKRVEAFREQDGAAQHYSPSTPDGSRPGVYYAHLSDMTAMPKRELEVIAYHEGLPGHHMQIAISLELENVPSFIKQTYLPAYGEGWALYSEWLAKEMPGTYQDPLSEFGRLGSEIWRAIRLVVDTGLHAKGWSEQQAIDYFKANSAVTSAQAESEVRRYLVLPGQATSYKIGMLKIQELRARAEEQLGDKFDIRMFHDTVLGGGALPLTILERKVDNWIASVKA</sequence>
<evidence type="ECO:0000313" key="3">
    <source>
        <dbReference type="Proteomes" id="UP001595897"/>
    </source>
</evidence>
<keyword evidence="1" id="KW-0732">Signal</keyword>
<reference evidence="3" key="1">
    <citation type="journal article" date="2019" name="Int. J. Syst. Evol. Microbiol.">
        <title>The Global Catalogue of Microorganisms (GCM) 10K type strain sequencing project: providing services to taxonomists for standard genome sequencing and annotation.</title>
        <authorList>
            <consortium name="The Broad Institute Genomics Platform"/>
            <consortium name="The Broad Institute Genome Sequencing Center for Infectious Disease"/>
            <person name="Wu L."/>
            <person name="Ma J."/>
        </authorList>
    </citation>
    <scope>NUCLEOTIDE SEQUENCE [LARGE SCALE GENOMIC DNA]</scope>
    <source>
        <strain evidence="3">KACC 12507</strain>
    </source>
</reference>
<feature type="chain" id="PRO_5046438711" evidence="1">
    <location>
        <begin position="22"/>
        <end position="628"/>
    </location>
</feature>
<evidence type="ECO:0000313" key="2">
    <source>
        <dbReference type="EMBL" id="MFC4698683.1"/>
    </source>
</evidence>
<organism evidence="2 3">
    <name type="scientific">Glaciecola siphonariae</name>
    <dbReference type="NCBI Taxonomy" id="521012"/>
    <lineage>
        <taxon>Bacteria</taxon>
        <taxon>Pseudomonadati</taxon>
        <taxon>Pseudomonadota</taxon>
        <taxon>Gammaproteobacteria</taxon>
        <taxon>Alteromonadales</taxon>
        <taxon>Alteromonadaceae</taxon>
        <taxon>Glaciecola</taxon>
    </lineage>
</organism>
<gene>
    <name evidence="2" type="ORF">ACFO4O_00730</name>
</gene>
<evidence type="ECO:0000256" key="1">
    <source>
        <dbReference type="SAM" id="SignalP"/>
    </source>
</evidence>
<keyword evidence="3" id="KW-1185">Reference proteome</keyword>
<dbReference type="Proteomes" id="UP001595897">
    <property type="component" value="Unassembled WGS sequence"/>
</dbReference>
<name>A0ABV9LRV3_9ALTE</name>
<comment type="caution">
    <text evidence="2">The sequence shown here is derived from an EMBL/GenBank/DDBJ whole genome shotgun (WGS) entry which is preliminary data.</text>
</comment>
<dbReference type="PANTHER" id="PTHR33361">
    <property type="entry name" value="GLR0591 PROTEIN"/>
    <property type="match status" value="1"/>
</dbReference>
<protein>
    <submittedName>
        <fullName evidence="2">DUF885 domain-containing protein</fullName>
    </submittedName>
</protein>
<dbReference type="InterPro" id="IPR010281">
    <property type="entry name" value="DUF885"/>
</dbReference>
<feature type="signal peptide" evidence="1">
    <location>
        <begin position="1"/>
        <end position="21"/>
    </location>
</feature>
<accession>A0ABV9LRV3</accession>